<evidence type="ECO:0000256" key="2">
    <source>
        <dbReference type="ARBA" id="ARBA00023315"/>
    </source>
</evidence>
<keyword evidence="7" id="KW-1185">Reference proteome</keyword>
<sequence>MTNTTAAAPAGYRPVDLPAARRADVLAVDRSAFPASPIPDDAAPFPVPLDWTRTTGLEHADGTLAAIHSSYPFSLPVPGAVTACAGLTWVGVRPDHRRRGLLTAMIASHFDRSLARGEAVSALFAAEPAIYGRFGYGSAADDLHVTLGRGAALRPVPGSADLTLRLERMTAAAHGELVHRVHGRAGAGRPGWLERTTAPLQAAFLADPPSSRDGAEEQQIVTVRSGDDVRGYALLRRKEAWVDFSPQGVVRVAELVAVDPAATHRLWSFVLDLDLMSTIESPKLAADDVLLSLLVNVRVTRPRIADNVWIRLLDVPTALAARRYAAPLDAVFEVTDALLPANAGRWRVRTGTGGTDVVGFPAEVTPSTEPADLTVDVRELGAAYLGGRSLTAFAAAGLVTEHRPGALASATTAFGWPVAPLCSWTF</sequence>
<feature type="binding site" evidence="3">
    <location>
        <begin position="90"/>
        <end position="92"/>
    </location>
    <ligand>
        <name>acetyl-CoA</name>
        <dbReference type="ChEBI" id="CHEBI:57288"/>
    </ligand>
</feature>
<evidence type="ECO:0000256" key="1">
    <source>
        <dbReference type="ARBA" id="ARBA00022679"/>
    </source>
</evidence>
<dbReference type="PANTHER" id="PTHR37817">
    <property type="entry name" value="N-ACETYLTRANSFERASE EIS"/>
    <property type="match status" value="1"/>
</dbReference>
<feature type="active site" description="Proton acceptor; via carboxylate" evidence="3">
    <location>
        <position position="426"/>
    </location>
</feature>
<dbReference type="Gene3D" id="3.40.630.30">
    <property type="match status" value="2"/>
</dbReference>
<feature type="domain" description="Eis-like acetyltransferase" evidence="5">
    <location>
        <begin position="191"/>
        <end position="303"/>
    </location>
</feature>
<keyword evidence="2 3" id="KW-0012">Acyltransferase</keyword>
<dbReference type="Pfam" id="PF17668">
    <property type="entry name" value="Acetyltransf_17"/>
    <property type="match status" value="1"/>
</dbReference>
<accession>A0A8A4ZEY7</accession>
<evidence type="ECO:0000313" key="6">
    <source>
        <dbReference type="EMBL" id="QTE30454.1"/>
    </source>
</evidence>
<evidence type="ECO:0000259" key="4">
    <source>
        <dbReference type="Pfam" id="PF13530"/>
    </source>
</evidence>
<gene>
    <name evidence="6" type="ORF">J4E96_05570</name>
</gene>
<evidence type="ECO:0000259" key="5">
    <source>
        <dbReference type="Pfam" id="PF17668"/>
    </source>
</evidence>
<dbReference type="SUPFAM" id="SSF55729">
    <property type="entry name" value="Acyl-CoA N-acyltransferases (Nat)"/>
    <property type="match status" value="1"/>
</dbReference>
<dbReference type="HAMAP" id="MF_01812">
    <property type="entry name" value="Eis"/>
    <property type="match status" value="1"/>
</dbReference>
<dbReference type="InterPro" id="IPR041380">
    <property type="entry name" value="Acetyltransf_17"/>
</dbReference>
<comment type="subunit">
    <text evidence="3">Homohexamer; trimer of dimers.</text>
</comment>
<keyword evidence="1 3" id="KW-0808">Transferase</keyword>
<dbReference type="InterPro" id="IPR025559">
    <property type="entry name" value="Eis_dom"/>
</dbReference>
<dbReference type="Gene3D" id="3.30.1050.10">
    <property type="entry name" value="SCP2 sterol-binding domain"/>
    <property type="match status" value="1"/>
</dbReference>
<comment type="caution">
    <text evidence="3">Lacks conserved residue(s) required for the propagation of feature annotation.</text>
</comment>
<evidence type="ECO:0000313" key="7">
    <source>
        <dbReference type="Proteomes" id="UP000663937"/>
    </source>
</evidence>
<dbReference type="InterPro" id="IPR016181">
    <property type="entry name" value="Acyl_CoA_acyltransferase"/>
</dbReference>
<dbReference type="PANTHER" id="PTHR37817:SF1">
    <property type="entry name" value="N-ACETYLTRANSFERASE EIS"/>
    <property type="match status" value="1"/>
</dbReference>
<dbReference type="Pfam" id="PF13530">
    <property type="entry name" value="SCP2_2"/>
    <property type="match status" value="1"/>
</dbReference>
<feature type="active site" description="Proton donor" evidence="3">
    <location>
        <position position="131"/>
    </location>
</feature>
<dbReference type="EMBL" id="CP071868">
    <property type="protein sequence ID" value="QTE30454.1"/>
    <property type="molecule type" value="Genomic_DNA"/>
</dbReference>
<organism evidence="6 7">
    <name type="scientific">Pengzhenrongella sicca</name>
    <dbReference type="NCBI Taxonomy" id="2819238"/>
    <lineage>
        <taxon>Bacteria</taxon>
        <taxon>Bacillati</taxon>
        <taxon>Actinomycetota</taxon>
        <taxon>Actinomycetes</taxon>
        <taxon>Micrococcales</taxon>
        <taxon>Pengzhenrongella</taxon>
    </lineage>
</organism>
<dbReference type="RefSeq" id="WP_227424790.1">
    <property type="nucleotide sequence ID" value="NZ_CP071868.1"/>
</dbReference>
<dbReference type="Pfam" id="PF13527">
    <property type="entry name" value="Acetyltransf_9"/>
    <property type="match status" value="1"/>
</dbReference>
<protein>
    <submittedName>
        <fullName evidence="6">GNAT family N-acetyltransferase</fullName>
    </submittedName>
</protein>
<proteinExistence type="inferred from homology"/>
<reference evidence="6" key="1">
    <citation type="submission" date="2021-03" db="EMBL/GenBank/DDBJ databases">
        <title>Pengzhenrongella sicca gen. nov., sp. nov., a new member of suborder Micrococcineae isolated from High-Arctic tundra soil.</title>
        <authorList>
            <person name="Peng F."/>
        </authorList>
    </citation>
    <scope>NUCLEOTIDE SEQUENCE</scope>
    <source>
        <strain evidence="6">LRZ-2</strain>
    </source>
</reference>
<dbReference type="NCBIfam" id="NF002367">
    <property type="entry name" value="PRK01346.1-4"/>
    <property type="match status" value="1"/>
</dbReference>
<dbReference type="GO" id="GO:0030649">
    <property type="term" value="P:aminoglycoside antibiotic catabolic process"/>
    <property type="evidence" value="ECO:0007669"/>
    <property type="project" value="TreeGrafter"/>
</dbReference>
<feature type="binding site" evidence="3">
    <location>
        <begin position="98"/>
        <end position="103"/>
    </location>
    <ligand>
        <name>acetyl-CoA</name>
        <dbReference type="ChEBI" id="CHEBI:57288"/>
    </ligand>
</feature>
<dbReference type="Proteomes" id="UP000663937">
    <property type="component" value="Chromosome"/>
</dbReference>
<dbReference type="AlphaFoldDB" id="A0A8A4ZEY7"/>
<dbReference type="KEGG" id="psic:J4E96_05570"/>
<dbReference type="InterPro" id="IPR051554">
    <property type="entry name" value="Acetyltransferase_Eis"/>
</dbReference>
<evidence type="ECO:0000256" key="3">
    <source>
        <dbReference type="HAMAP-Rule" id="MF_01812"/>
    </source>
</evidence>
<dbReference type="SUPFAM" id="SSF55718">
    <property type="entry name" value="SCP-like"/>
    <property type="match status" value="1"/>
</dbReference>
<dbReference type="InterPro" id="IPR022902">
    <property type="entry name" value="NAcTrfase_Eis"/>
</dbReference>
<dbReference type="GO" id="GO:0034069">
    <property type="term" value="F:aminoglycoside N-acetyltransferase activity"/>
    <property type="evidence" value="ECO:0007669"/>
    <property type="project" value="TreeGrafter"/>
</dbReference>
<name>A0A8A4ZEY7_9MICO</name>
<dbReference type="InterPro" id="IPR036527">
    <property type="entry name" value="SCP2_sterol-bd_dom_sf"/>
</dbReference>
<comment type="similarity">
    <text evidence="3">Belongs to the acetyltransferase Eis family.</text>
</comment>
<feature type="domain" description="Enhanced intracellular survival protein" evidence="4">
    <location>
        <begin position="315"/>
        <end position="423"/>
    </location>
</feature>